<proteinExistence type="inferred from homology"/>
<dbReference type="GO" id="GO:0005524">
    <property type="term" value="F:ATP binding"/>
    <property type="evidence" value="ECO:0007669"/>
    <property type="project" value="UniProtKB-UniRule"/>
</dbReference>
<organism evidence="16 17">
    <name type="scientific">Haliscomenobacter hydrossis (strain ATCC 27775 / DSM 1100 / LMG 10767 / O)</name>
    <dbReference type="NCBI Taxonomy" id="760192"/>
    <lineage>
        <taxon>Bacteria</taxon>
        <taxon>Pseudomonadati</taxon>
        <taxon>Bacteroidota</taxon>
        <taxon>Saprospiria</taxon>
        <taxon>Saprospirales</taxon>
        <taxon>Haliscomenobacteraceae</taxon>
        <taxon>Haliscomenobacter</taxon>
    </lineage>
</organism>
<dbReference type="GO" id="GO:0061621">
    <property type="term" value="P:canonical glycolysis"/>
    <property type="evidence" value="ECO:0007669"/>
    <property type="project" value="TreeGrafter"/>
</dbReference>
<evidence type="ECO:0000256" key="10">
    <source>
        <dbReference type="ARBA" id="ARBA00022840"/>
    </source>
</evidence>
<evidence type="ECO:0000313" key="17">
    <source>
        <dbReference type="Proteomes" id="UP000008461"/>
    </source>
</evidence>
<evidence type="ECO:0000313" key="16">
    <source>
        <dbReference type="EMBL" id="AEE50676.1"/>
    </source>
</evidence>
<dbReference type="NCBIfam" id="NF002872">
    <property type="entry name" value="PRK03202.1"/>
    <property type="match status" value="1"/>
</dbReference>
<reference key="2">
    <citation type="submission" date="2011-04" db="EMBL/GenBank/DDBJ databases">
        <title>Complete sequence of chromosome of Haliscomenobacter hydrossis DSM 1100.</title>
        <authorList>
            <consortium name="US DOE Joint Genome Institute (JGI-PGF)"/>
            <person name="Lucas S."/>
            <person name="Han J."/>
            <person name="Lapidus A."/>
            <person name="Bruce D."/>
            <person name="Goodwin L."/>
            <person name="Pitluck S."/>
            <person name="Peters L."/>
            <person name="Kyrpides N."/>
            <person name="Mavromatis K."/>
            <person name="Ivanova N."/>
            <person name="Ovchinnikova G."/>
            <person name="Pagani I."/>
            <person name="Daligault H."/>
            <person name="Detter J.C."/>
            <person name="Han C."/>
            <person name="Land M."/>
            <person name="Hauser L."/>
            <person name="Markowitz V."/>
            <person name="Cheng J.-F."/>
            <person name="Hugenholtz P."/>
            <person name="Woyke T."/>
            <person name="Wu D."/>
            <person name="Verbarg S."/>
            <person name="Frueling A."/>
            <person name="Brambilla E."/>
            <person name="Klenk H.-P."/>
            <person name="Eisen J.A."/>
        </authorList>
    </citation>
    <scope>NUCLEOTIDE SEQUENCE</scope>
    <source>
        <strain>DSM 1100</strain>
    </source>
</reference>
<dbReference type="GO" id="GO:0030388">
    <property type="term" value="P:fructose 1,6-bisphosphate metabolic process"/>
    <property type="evidence" value="ECO:0007669"/>
    <property type="project" value="TreeGrafter"/>
</dbReference>
<dbReference type="PANTHER" id="PTHR13697">
    <property type="entry name" value="PHOSPHOFRUCTOKINASE"/>
    <property type="match status" value="1"/>
</dbReference>
<dbReference type="Pfam" id="PF00365">
    <property type="entry name" value="PFK"/>
    <property type="match status" value="1"/>
</dbReference>
<keyword evidence="17" id="KW-1185">Reference proteome</keyword>
<reference evidence="16 17" key="1">
    <citation type="journal article" date="2011" name="Stand. Genomic Sci.">
        <title>Complete genome sequence of Haliscomenobacter hydrossis type strain (O).</title>
        <authorList>
            <consortium name="US DOE Joint Genome Institute (JGI-PGF)"/>
            <person name="Daligault H."/>
            <person name="Lapidus A."/>
            <person name="Zeytun A."/>
            <person name="Nolan M."/>
            <person name="Lucas S."/>
            <person name="Del Rio T.G."/>
            <person name="Tice H."/>
            <person name="Cheng J.F."/>
            <person name="Tapia R."/>
            <person name="Han C."/>
            <person name="Goodwin L."/>
            <person name="Pitluck S."/>
            <person name="Liolios K."/>
            <person name="Pagani I."/>
            <person name="Ivanova N."/>
            <person name="Huntemann M."/>
            <person name="Mavromatis K."/>
            <person name="Mikhailova N."/>
            <person name="Pati A."/>
            <person name="Chen A."/>
            <person name="Palaniappan K."/>
            <person name="Land M."/>
            <person name="Hauser L."/>
            <person name="Brambilla E.M."/>
            <person name="Rohde M."/>
            <person name="Verbarg S."/>
            <person name="Goker M."/>
            <person name="Bristow J."/>
            <person name="Eisen J.A."/>
            <person name="Markowitz V."/>
            <person name="Hugenholtz P."/>
            <person name="Kyrpides N.C."/>
            <person name="Klenk H.P."/>
            <person name="Woyke T."/>
        </authorList>
    </citation>
    <scope>NUCLEOTIDE SEQUENCE [LARGE SCALE GENOMIC DNA]</scope>
    <source>
        <strain evidence="17">ATCC 27775 / DSM 1100 / LMG 10767 / O</strain>
    </source>
</reference>
<feature type="active site" description="Proton acceptor" evidence="14">
    <location>
        <position position="129"/>
    </location>
</feature>
<dbReference type="EC" id="2.7.1.11" evidence="14"/>
<keyword evidence="11 14" id="KW-0460">Magnesium</keyword>
<comment type="activity regulation">
    <text evidence="14">Allosterically activated by ADP and other diphosphonucleosides, and allosterically inhibited by phosphoenolpyruvate.</text>
</comment>
<dbReference type="HOGENOM" id="CLU_020655_0_1_10"/>
<evidence type="ECO:0000256" key="8">
    <source>
        <dbReference type="ARBA" id="ARBA00022741"/>
    </source>
</evidence>
<feature type="binding site" evidence="14">
    <location>
        <position position="164"/>
    </location>
    <ligand>
        <name>substrate</name>
        <note>ligand shared between dimeric partners</note>
    </ligand>
</feature>
<sequence length="323" mass="34840">MKKIGVFTSGGDSPGMNACIRAVVRTALHEGLAVAGIRRGYQGFIDGDIYDMDHHSVSNIIQQGGTILRSARCSEFHSPEGRQQAYENLAKFGIDGIVAIGGDGTFTGASIFMQEHPEIKFVGCPGTIDNDLLGTDYTIGYDTAINTAMEAIDKIRDTASAHDRLFFIEVMGRDAGFIAMAAGIATGAEAILIPETHTDIEGLIKKLEWGWENKKNSSIVVVAEGDEAGGAHKIAEMVKARLSRYEIKVSILGHIQRGGRPSCMERVRASRMGVAATQALIAGKSNVMIGIVNNQIVYTPFHQCIKEHQQMDSALVEMVDVLS</sequence>
<dbReference type="InterPro" id="IPR012003">
    <property type="entry name" value="ATP_PFK_prok-type"/>
</dbReference>
<feature type="binding site" evidence="14">
    <location>
        <begin position="102"/>
        <end position="105"/>
    </location>
    <ligand>
        <name>ATP</name>
        <dbReference type="ChEBI" id="CHEBI:30616"/>
    </ligand>
</feature>
<comment type="catalytic activity">
    <reaction evidence="13 14">
        <text>beta-D-fructose 6-phosphate + ATP = beta-D-fructose 1,6-bisphosphate + ADP + H(+)</text>
        <dbReference type="Rhea" id="RHEA:16109"/>
        <dbReference type="ChEBI" id="CHEBI:15378"/>
        <dbReference type="ChEBI" id="CHEBI:30616"/>
        <dbReference type="ChEBI" id="CHEBI:32966"/>
        <dbReference type="ChEBI" id="CHEBI:57634"/>
        <dbReference type="ChEBI" id="CHEBI:456216"/>
        <dbReference type="EC" id="2.7.1.11"/>
    </reaction>
</comment>
<dbReference type="FunFam" id="3.40.50.460:FF:000002">
    <property type="entry name" value="ATP-dependent 6-phosphofructokinase"/>
    <property type="match status" value="1"/>
</dbReference>
<dbReference type="RefSeq" id="WP_013765224.1">
    <property type="nucleotide sequence ID" value="NC_015510.1"/>
</dbReference>
<feature type="domain" description="Phosphofructokinase" evidence="15">
    <location>
        <begin position="3"/>
        <end position="280"/>
    </location>
</feature>
<evidence type="ECO:0000256" key="5">
    <source>
        <dbReference type="ARBA" id="ARBA00022533"/>
    </source>
</evidence>
<feature type="binding site" description="in other chain" evidence="14">
    <location>
        <position position="156"/>
    </location>
    <ligand>
        <name>ADP</name>
        <dbReference type="ChEBI" id="CHEBI:456216"/>
        <note>allosteric activator; ligand shared between dimeric partners</note>
    </ligand>
</feature>
<evidence type="ECO:0000256" key="7">
    <source>
        <dbReference type="ARBA" id="ARBA00022723"/>
    </source>
</evidence>
<evidence type="ECO:0000256" key="11">
    <source>
        <dbReference type="ARBA" id="ARBA00022842"/>
    </source>
</evidence>
<dbReference type="FunFam" id="3.40.50.450:FF:000001">
    <property type="entry name" value="ATP-dependent 6-phosphofructokinase"/>
    <property type="match status" value="1"/>
</dbReference>
<dbReference type="InterPro" id="IPR000023">
    <property type="entry name" value="Phosphofructokinase_dom"/>
</dbReference>
<evidence type="ECO:0000256" key="1">
    <source>
        <dbReference type="ARBA" id="ARBA00001946"/>
    </source>
</evidence>
<keyword evidence="6 14" id="KW-0808">Transferase</keyword>
<evidence type="ECO:0000256" key="4">
    <source>
        <dbReference type="ARBA" id="ARBA00022490"/>
    </source>
</evidence>
<evidence type="ECO:0000256" key="12">
    <source>
        <dbReference type="ARBA" id="ARBA00023152"/>
    </source>
</evidence>
<dbReference type="GO" id="GO:0048029">
    <property type="term" value="F:monosaccharide binding"/>
    <property type="evidence" value="ECO:0007669"/>
    <property type="project" value="TreeGrafter"/>
</dbReference>
<dbReference type="InterPro" id="IPR012828">
    <property type="entry name" value="PFKA_ATP_prok"/>
</dbReference>
<feature type="binding site" description="in other chain" evidence="14">
    <location>
        <begin position="254"/>
        <end position="257"/>
    </location>
    <ligand>
        <name>substrate</name>
        <note>ligand shared between dimeric partners</note>
    </ligand>
</feature>
<accession>F4L317</accession>
<comment type="subcellular location">
    <subcellularLocation>
        <location evidence="2 14">Cytoplasm</location>
    </subcellularLocation>
</comment>
<dbReference type="InterPro" id="IPR035966">
    <property type="entry name" value="PKF_sf"/>
</dbReference>
<feature type="binding site" description="in other chain" evidence="14">
    <location>
        <begin position="171"/>
        <end position="173"/>
    </location>
    <ligand>
        <name>substrate</name>
        <note>ligand shared between dimeric partners</note>
    </ligand>
</feature>
<dbReference type="KEGG" id="hhy:Halhy_2810"/>
<dbReference type="EMBL" id="CP002691">
    <property type="protein sequence ID" value="AEE50676.1"/>
    <property type="molecule type" value="Genomic_DNA"/>
</dbReference>
<keyword evidence="12 14" id="KW-0324">Glycolysis</keyword>
<dbReference type="NCBIfam" id="TIGR02482">
    <property type="entry name" value="PFKA_ATP"/>
    <property type="match status" value="1"/>
</dbReference>
<dbReference type="AlphaFoldDB" id="F4L317"/>
<dbReference type="OrthoDB" id="9802503at2"/>
<comment type="function">
    <text evidence="14">Catalyzes the phosphorylation of D-fructose 6-phosphate to fructose 1,6-bisphosphate by ATP, the first committing step of glycolysis.</text>
</comment>
<comment type="subunit">
    <text evidence="14">Homotetramer.</text>
</comment>
<dbReference type="GO" id="GO:0070095">
    <property type="term" value="F:fructose-6-phosphate binding"/>
    <property type="evidence" value="ECO:0007669"/>
    <property type="project" value="TreeGrafter"/>
</dbReference>
<dbReference type="PIRSF" id="PIRSF000532">
    <property type="entry name" value="ATP_PFK_prok"/>
    <property type="match status" value="1"/>
</dbReference>
<feature type="binding site" description="in other chain" evidence="14">
    <location>
        <position position="224"/>
    </location>
    <ligand>
        <name>substrate</name>
        <note>ligand shared between dimeric partners</note>
    </ligand>
</feature>
<dbReference type="Gene3D" id="3.40.50.450">
    <property type="match status" value="1"/>
</dbReference>
<dbReference type="STRING" id="760192.Halhy_2810"/>
<evidence type="ECO:0000256" key="9">
    <source>
        <dbReference type="ARBA" id="ARBA00022777"/>
    </source>
</evidence>
<evidence type="ECO:0000256" key="3">
    <source>
        <dbReference type="ARBA" id="ARBA00004679"/>
    </source>
</evidence>
<keyword evidence="7 14" id="KW-0479">Metal-binding</keyword>
<comment type="pathway">
    <text evidence="3 14">Carbohydrate degradation; glycolysis; D-glyceraldehyde 3-phosphate and glycerone phosphate from D-glucose: step 3/4.</text>
</comment>
<dbReference type="GO" id="GO:0006002">
    <property type="term" value="P:fructose 6-phosphate metabolic process"/>
    <property type="evidence" value="ECO:0007669"/>
    <property type="project" value="UniProtKB-UniRule"/>
</dbReference>
<dbReference type="SMR" id="F4L317"/>
<dbReference type="PANTHER" id="PTHR13697:SF4">
    <property type="entry name" value="ATP-DEPENDENT 6-PHOSPHOFRUCTOKINASE"/>
    <property type="match status" value="1"/>
</dbReference>
<feature type="binding site" evidence="14">
    <location>
        <position position="11"/>
    </location>
    <ligand>
        <name>ATP</name>
        <dbReference type="ChEBI" id="CHEBI:30616"/>
    </ligand>
</feature>
<comment type="caution">
    <text evidence="14">Lacks conserved residue(s) required for the propagation of feature annotation.</text>
</comment>
<dbReference type="GO" id="GO:0005945">
    <property type="term" value="C:6-phosphofructokinase complex"/>
    <property type="evidence" value="ECO:0007669"/>
    <property type="project" value="TreeGrafter"/>
</dbReference>
<evidence type="ECO:0000259" key="15">
    <source>
        <dbReference type="Pfam" id="PF00365"/>
    </source>
</evidence>
<comment type="cofactor">
    <cofactor evidence="1 14">
        <name>Mg(2+)</name>
        <dbReference type="ChEBI" id="CHEBI:18420"/>
    </cofactor>
</comment>
<name>F4L317_HALH1</name>
<evidence type="ECO:0000256" key="14">
    <source>
        <dbReference type="HAMAP-Rule" id="MF_00339"/>
    </source>
</evidence>
<feature type="binding site" evidence="14">
    <location>
        <begin position="21"/>
        <end position="25"/>
    </location>
    <ligand>
        <name>ADP</name>
        <dbReference type="ChEBI" id="CHEBI:456216"/>
        <note>allosteric activator; ligand shared between dimeric partners</note>
    </ligand>
</feature>
<feature type="binding site" evidence="14">
    <location>
        <position position="248"/>
    </location>
    <ligand>
        <name>substrate</name>
        <note>ligand shared between dimeric partners</note>
    </ligand>
</feature>
<evidence type="ECO:0000256" key="13">
    <source>
        <dbReference type="ARBA" id="ARBA00048070"/>
    </source>
</evidence>
<keyword evidence="4 14" id="KW-0963">Cytoplasm</keyword>
<dbReference type="SUPFAM" id="SSF53784">
    <property type="entry name" value="Phosphofructokinase"/>
    <property type="match status" value="1"/>
</dbReference>
<keyword evidence="8 14" id="KW-0547">Nucleotide-binding</keyword>
<dbReference type="eggNOG" id="COG0205">
    <property type="taxonomic scope" value="Bacteria"/>
</dbReference>
<keyword evidence="9 14" id="KW-0418">Kinase</keyword>
<feature type="binding site" description="in other chain" evidence="14">
    <location>
        <begin position="215"/>
        <end position="217"/>
    </location>
    <ligand>
        <name>ADP</name>
        <dbReference type="ChEBI" id="CHEBI:456216"/>
        <note>allosteric activator; ligand shared between dimeric partners</note>
    </ligand>
</feature>
<evidence type="ECO:0000256" key="6">
    <source>
        <dbReference type="ARBA" id="ARBA00022679"/>
    </source>
</evidence>
<dbReference type="GO" id="GO:0046872">
    <property type="term" value="F:metal ion binding"/>
    <property type="evidence" value="ECO:0007669"/>
    <property type="project" value="UniProtKB-KW"/>
</dbReference>
<dbReference type="Proteomes" id="UP000008461">
    <property type="component" value="Chromosome"/>
</dbReference>
<feature type="binding site" description="in other chain" evidence="14">
    <location>
        <begin position="127"/>
        <end position="129"/>
    </location>
    <ligand>
        <name>substrate</name>
        <note>ligand shared between dimeric partners</note>
    </ligand>
</feature>
<protein>
    <recommendedName>
        <fullName evidence="14">ATP-dependent 6-phosphofructokinase</fullName>
        <shortName evidence="14">ATP-PFK</shortName>
        <shortName evidence="14">Phosphofructokinase</shortName>
        <ecNumber evidence="14">2.7.1.11</ecNumber>
    </recommendedName>
    <alternativeName>
        <fullName evidence="14">Phosphohexokinase</fullName>
    </alternativeName>
</protein>
<dbReference type="GO" id="GO:0016208">
    <property type="term" value="F:AMP binding"/>
    <property type="evidence" value="ECO:0007669"/>
    <property type="project" value="TreeGrafter"/>
</dbReference>
<feature type="binding site" evidence="14">
    <location>
        <position position="103"/>
    </location>
    <ligand>
        <name>Mg(2+)</name>
        <dbReference type="ChEBI" id="CHEBI:18420"/>
        <note>catalytic</note>
    </ligand>
</feature>
<dbReference type="Gene3D" id="3.40.50.460">
    <property type="entry name" value="Phosphofructokinase domain"/>
    <property type="match status" value="1"/>
</dbReference>
<dbReference type="HAMAP" id="MF_00339">
    <property type="entry name" value="Phosphofructokinase_I_B1"/>
    <property type="match status" value="1"/>
</dbReference>
<gene>
    <name evidence="14" type="primary">pfkA</name>
    <name evidence="16" type="ordered locus">Halhy_2810</name>
</gene>
<keyword evidence="5 14" id="KW-0021">Allosteric enzyme</keyword>
<keyword evidence="10 14" id="KW-0067">ATP-binding</keyword>
<dbReference type="GO" id="GO:0042802">
    <property type="term" value="F:identical protein binding"/>
    <property type="evidence" value="ECO:0007669"/>
    <property type="project" value="TreeGrafter"/>
</dbReference>
<comment type="similarity">
    <text evidence="14">Belongs to the phosphofructokinase type A (PFKA) family. ATP-dependent PFK group I subfamily. Prokaryotic clade 'B1' sub-subfamily.</text>
</comment>
<dbReference type="GO" id="GO:0003872">
    <property type="term" value="F:6-phosphofructokinase activity"/>
    <property type="evidence" value="ECO:0007669"/>
    <property type="project" value="UniProtKB-UniRule"/>
</dbReference>
<dbReference type="UniPathway" id="UPA00109">
    <property type="reaction ID" value="UER00182"/>
</dbReference>
<feature type="binding site" evidence="14">
    <location>
        <begin position="72"/>
        <end position="73"/>
    </location>
    <ligand>
        <name>ATP</name>
        <dbReference type="ChEBI" id="CHEBI:30616"/>
    </ligand>
</feature>
<evidence type="ECO:0000256" key="2">
    <source>
        <dbReference type="ARBA" id="ARBA00004496"/>
    </source>
</evidence>
<dbReference type="InterPro" id="IPR015912">
    <property type="entry name" value="Phosphofructokinase_CS"/>
</dbReference>
<dbReference type="PROSITE" id="PS00433">
    <property type="entry name" value="PHOSPHOFRUCTOKINASE"/>
    <property type="match status" value="1"/>
</dbReference>
<dbReference type="PRINTS" id="PR00476">
    <property type="entry name" value="PHFRCTKINASE"/>
</dbReference>
<feature type="binding site" description="in other chain" evidence="14">
    <location>
        <begin position="187"/>
        <end position="189"/>
    </location>
    <ligand>
        <name>ADP</name>
        <dbReference type="ChEBI" id="CHEBI:456216"/>
        <note>allosteric activator; ligand shared between dimeric partners</note>
    </ligand>
</feature>
<dbReference type="InterPro" id="IPR022953">
    <property type="entry name" value="ATP_PFK"/>
</dbReference>